<evidence type="ECO:0000313" key="1">
    <source>
        <dbReference type="EMBL" id="KAF7274762.1"/>
    </source>
</evidence>
<gene>
    <name evidence="1" type="ORF">GWI33_012566</name>
</gene>
<reference evidence="1" key="1">
    <citation type="submission" date="2020-08" db="EMBL/GenBank/DDBJ databases">
        <title>Genome sequencing and assembly of the red palm weevil Rhynchophorus ferrugineus.</title>
        <authorList>
            <person name="Dias G.B."/>
            <person name="Bergman C.M."/>
            <person name="Manee M."/>
        </authorList>
    </citation>
    <scope>NUCLEOTIDE SEQUENCE</scope>
    <source>
        <strain evidence="1">AA-2017</strain>
        <tissue evidence="1">Whole larva</tissue>
    </source>
</reference>
<protein>
    <submittedName>
        <fullName evidence="1">Uncharacterized protein</fullName>
    </submittedName>
</protein>
<keyword evidence="2" id="KW-1185">Reference proteome</keyword>
<sequence length="95" mass="11124">METRNLSKIIKRYQPASQPPDSYFWKTVPEEKKQRIERPEPARCRNCRGGSFAPEDPFTFHCETFPAYSFIPRGVYPPRSLPSKSQVYLFSFLSC</sequence>
<name>A0A834I906_RHYFE</name>
<accession>A0A834I906</accession>
<organism evidence="1 2">
    <name type="scientific">Rhynchophorus ferrugineus</name>
    <name type="common">Red palm weevil</name>
    <name type="synonym">Curculio ferrugineus</name>
    <dbReference type="NCBI Taxonomy" id="354439"/>
    <lineage>
        <taxon>Eukaryota</taxon>
        <taxon>Metazoa</taxon>
        <taxon>Ecdysozoa</taxon>
        <taxon>Arthropoda</taxon>
        <taxon>Hexapoda</taxon>
        <taxon>Insecta</taxon>
        <taxon>Pterygota</taxon>
        <taxon>Neoptera</taxon>
        <taxon>Endopterygota</taxon>
        <taxon>Coleoptera</taxon>
        <taxon>Polyphaga</taxon>
        <taxon>Cucujiformia</taxon>
        <taxon>Curculionidae</taxon>
        <taxon>Dryophthorinae</taxon>
        <taxon>Rhynchophorus</taxon>
    </lineage>
</organism>
<dbReference type="Proteomes" id="UP000625711">
    <property type="component" value="Unassembled WGS sequence"/>
</dbReference>
<dbReference type="EMBL" id="JAACXV010012163">
    <property type="protein sequence ID" value="KAF7274762.1"/>
    <property type="molecule type" value="Genomic_DNA"/>
</dbReference>
<comment type="caution">
    <text evidence="1">The sequence shown here is derived from an EMBL/GenBank/DDBJ whole genome shotgun (WGS) entry which is preliminary data.</text>
</comment>
<proteinExistence type="predicted"/>
<dbReference type="AlphaFoldDB" id="A0A834I906"/>
<evidence type="ECO:0000313" key="2">
    <source>
        <dbReference type="Proteomes" id="UP000625711"/>
    </source>
</evidence>